<evidence type="ECO:0000313" key="1">
    <source>
        <dbReference type="EMBL" id="ABA27366.1"/>
    </source>
</evidence>
<name>Q3LW00_BIGNA</name>
<dbReference type="EMBL" id="DQ158858">
    <property type="protein sequence ID" value="ABA27366.1"/>
    <property type="molecule type" value="Genomic_DNA"/>
</dbReference>
<proteinExistence type="predicted"/>
<keyword evidence="1" id="KW-0689">Ribosomal protein</keyword>
<protein>
    <submittedName>
        <fullName evidence="1">Ribosomal protein L24</fullName>
    </submittedName>
</protein>
<gene>
    <name evidence="1" type="primary">rpl24</name>
</gene>
<dbReference type="Proteomes" id="UP000243425">
    <property type="component" value="Nucleomorph 3"/>
</dbReference>
<dbReference type="GO" id="GO:0005840">
    <property type="term" value="C:ribosome"/>
    <property type="evidence" value="ECO:0007669"/>
    <property type="project" value="UniProtKB-KW"/>
</dbReference>
<geneLocation type="nucleomorph" evidence="1"/>
<sequence>MDFTVLAPISPFYTNTKTHKKAPKATTLYNNHTFILEILIFIMNKIKEGSNFNSNKFFVNAPTKYYKANMYKKESKKYHSSWTIRFNHINKARKIKHTNPRISSQEIRYSVSSLVYTSKKKTMCCLINVLKNIYLQ</sequence>
<dbReference type="GeneID" id="5788313"/>
<reference evidence="1 2" key="1">
    <citation type="journal article" date="2006" name="Proc. Natl. Acad. Sci. U.S.A.">
        <title>Complete nucleotide sequence of the chlorarachniophyte nucleomorph: nature's smallest nucleus.</title>
        <authorList>
            <person name="Gilson P.R."/>
            <person name="Su V."/>
            <person name="Slamovits C.H."/>
            <person name="Reith M.E."/>
            <person name="Keeling P.J."/>
            <person name="McFadden G.I."/>
        </authorList>
    </citation>
    <scope>NUCLEOTIDE SEQUENCE [LARGE SCALE GENOMIC DNA]</scope>
    <source>
        <strain evidence="2">CCMP621</strain>
    </source>
</reference>
<accession>Q3LW00</accession>
<keyword evidence="1" id="KW-0542">Nucleomorph</keyword>
<dbReference type="RefSeq" id="XP_001712978.1">
    <property type="nucleotide sequence ID" value="XM_001712926.1"/>
</dbReference>
<organism evidence="1 2">
    <name type="scientific">Bigelowiella natans</name>
    <name type="common">Pedinomonas minutissima</name>
    <name type="synonym">Chlorarachnion sp. (strain CCMP621)</name>
    <dbReference type="NCBI Taxonomy" id="227086"/>
    <lineage>
        <taxon>Eukaryota</taxon>
        <taxon>Sar</taxon>
        <taxon>Rhizaria</taxon>
        <taxon>Cercozoa</taxon>
        <taxon>Chlorarachniophyceae</taxon>
        <taxon>Bigelowiella</taxon>
    </lineage>
</organism>
<keyword evidence="1" id="KW-0687">Ribonucleoprotein</keyword>
<evidence type="ECO:0000313" key="2">
    <source>
        <dbReference type="Proteomes" id="UP000243425"/>
    </source>
</evidence>
<dbReference type="AlphaFoldDB" id="Q3LW00"/>